<comment type="caution">
    <text evidence="9">The sequence shown here is derived from an EMBL/GenBank/DDBJ whole genome shotgun (WGS) entry which is preliminary data.</text>
</comment>
<comment type="similarity">
    <text evidence="2">Belongs to the Orn/Lys/Arg decarboxylase class-I family.</text>
</comment>
<evidence type="ECO:0000256" key="4">
    <source>
        <dbReference type="ARBA" id="ARBA00022898"/>
    </source>
</evidence>
<dbReference type="InterPro" id="IPR000310">
    <property type="entry name" value="Orn/Lys/Arg_deCO2ase_major_dom"/>
</dbReference>
<reference evidence="9" key="2">
    <citation type="submission" date="2020-02" db="EMBL/GenBank/DDBJ databases">
        <authorList>
            <person name="Littmann E."/>
            <person name="Sorbara M."/>
        </authorList>
    </citation>
    <scope>NUCLEOTIDE SEQUENCE</scope>
    <source>
        <strain evidence="9">MSK.17.11</strain>
        <strain evidence="8">MSK.17.38</strain>
    </source>
</reference>
<evidence type="ECO:0000256" key="3">
    <source>
        <dbReference type="ARBA" id="ARBA00022793"/>
    </source>
</evidence>
<dbReference type="EMBL" id="JAAITX010000005">
    <property type="protein sequence ID" value="NVH58699.1"/>
    <property type="molecule type" value="Genomic_DNA"/>
</dbReference>
<dbReference type="InterPro" id="IPR008286">
    <property type="entry name" value="Prn/Lys/Arg_de-COase_C"/>
</dbReference>
<dbReference type="InterPro" id="IPR036633">
    <property type="entry name" value="Prn/Lys/Arg_de-COase_C_sf"/>
</dbReference>
<dbReference type="InterPro" id="IPR052357">
    <property type="entry name" value="Orn_Lys_Arg_decarboxylase-I"/>
</dbReference>
<dbReference type="InterPro" id="IPR015424">
    <property type="entry name" value="PyrdxlP-dep_Trfase"/>
</dbReference>
<keyword evidence="4" id="KW-0663">Pyridoxal phosphate</keyword>
<evidence type="ECO:0000313" key="9">
    <source>
        <dbReference type="EMBL" id="NVH58699.1"/>
    </source>
</evidence>
<dbReference type="PANTHER" id="PTHR43277:SF4">
    <property type="entry name" value="ARGININE DECARBOXYLASE"/>
    <property type="match status" value="1"/>
</dbReference>
<dbReference type="SUPFAM" id="SSF55904">
    <property type="entry name" value="Ornithine decarboxylase C-terminal domain"/>
    <property type="match status" value="1"/>
</dbReference>
<dbReference type="InterPro" id="IPR015421">
    <property type="entry name" value="PyrdxlP-dep_Trfase_major"/>
</dbReference>
<reference evidence="10 11" key="1">
    <citation type="journal article" date="2020" name="Cell Host Microbe">
        <title>Functional and Genomic Variation between Human-Derived Isolates of Lachnospiraceae Reveals Inter- and Intra-Species Diversity.</title>
        <authorList>
            <person name="Sorbara M.T."/>
            <person name="Littmann E.R."/>
            <person name="Fontana E."/>
            <person name="Moody T.U."/>
            <person name="Kohout C.E."/>
            <person name="Gjonbalaj M."/>
            <person name="Eaton V."/>
            <person name="Seok R."/>
            <person name="Leiner I.M."/>
            <person name="Pamer E.G."/>
        </authorList>
    </citation>
    <scope>NUCLEOTIDE SEQUENCE [LARGE SCALE GENOMIC DNA]</scope>
    <source>
        <strain evidence="9 10">MSK.17.11</strain>
        <strain evidence="8 11">MSK.17.38</strain>
    </source>
</reference>
<proteinExistence type="inferred from homology"/>
<keyword evidence="10" id="KW-1185">Reference proteome</keyword>
<dbReference type="GO" id="GO:0008483">
    <property type="term" value="F:transaminase activity"/>
    <property type="evidence" value="ECO:0007669"/>
    <property type="project" value="UniProtKB-KW"/>
</dbReference>
<evidence type="ECO:0000256" key="1">
    <source>
        <dbReference type="ARBA" id="ARBA00001933"/>
    </source>
</evidence>
<evidence type="ECO:0000313" key="10">
    <source>
        <dbReference type="Proteomes" id="UP000528555"/>
    </source>
</evidence>
<organism evidence="9 10">
    <name type="scientific">Dorea phocaeensis</name>
    <dbReference type="NCBI Taxonomy" id="2040291"/>
    <lineage>
        <taxon>Bacteria</taxon>
        <taxon>Bacillati</taxon>
        <taxon>Bacillota</taxon>
        <taxon>Clostridia</taxon>
        <taxon>Lachnospirales</taxon>
        <taxon>Lachnospiraceae</taxon>
        <taxon>Dorea</taxon>
    </lineage>
</organism>
<dbReference type="Gene3D" id="3.90.105.10">
    <property type="entry name" value="Molybdopterin biosynthesis moea protein, domain 2"/>
    <property type="match status" value="1"/>
</dbReference>
<evidence type="ECO:0000313" key="8">
    <source>
        <dbReference type="EMBL" id="NSK14925.1"/>
    </source>
</evidence>
<dbReference type="SUPFAM" id="SSF53383">
    <property type="entry name" value="PLP-dependent transferases"/>
    <property type="match status" value="1"/>
</dbReference>
<evidence type="ECO:0000259" key="6">
    <source>
        <dbReference type="Pfam" id="PF01276"/>
    </source>
</evidence>
<dbReference type="AlphaFoldDB" id="A0A850HLX3"/>
<dbReference type="EMBL" id="JAAIUO010000005">
    <property type="protein sequence ID" value="NSK14925.1"/>
    <property type="molecule type" value="Genomic_DNA"/>
</dbReference>
<dbReference type="Gene3D" id="3.40.640.10">
    <property type="entry name" value="Type I PLP-dependent aspartate aminotransferase-like (Major domain)"/>
    <property type="match status" value="1"/>
</dbReference>
<feature type="domain" description="Orn/Lys/Arg decarboxylase C-terminal" evidence="7">
    <location>
        <begin position="414"/>
        <end position="452"/>
    </location>
</feature>
<evidence type="ECO:0000256" key="5">
    <source>
        <dbReference type="ARBA" id="ARBA00023239"/>
    </source>
</evidence>
<evidence type="ECO:0000259" key="7">
    <source>
        <dbReference type="Pfam" id="PF03711"/>
    </source>
</evidence>
<evidence type="ECO:0000256" key="2">
    <source>
        <dbReference type="ARBA" id="ARBA00010671"/>
    </source>
</evidence>
<dbReference type="Pfam" id="PF03711">
    <property type="entry name" value="OKR_DC_1_C"/>
    <property type="match status" value="1"/>
</dbReference>
<dbReference type="Pfam" id="PF01276">
    <property type="entry name" value="OKR_DC_1"/>
    <property type="match status" value="1"/>
</dbReference>
<protein>
    <submittedName>
        <fullName evidence="9">Aminotransferase class I/II-fold pyridoxal phosphate-dependent enzyme</fullName>
    </submittedName>
</protein>
<sequence length="474" mass="53258">MGTIYEKLSAYSQSDYYGFHMPGHKRHLVEEMPDLPYHLDITEIEGFDDLHHAQDLLLEAQERAADLYGAEETHYLINGSTAGILSAIAGVTRKGDTILVARNCHKSVYHAIYMNELNPVYLYPGFDSDLQLNTTISAEDVRRALEEHPTICAVVIVSPTYDGVVSDVEAVAEAAHERGIPLIVDEAHGAHFGFHPYFPENANAKGADIVIHSLHKTLPAPTQTALIHLNGSLVDRTRVKNYIHMLQTSSPSYLLMAGIDGCVELLREKGAGLFDSYAERLKILRRELEQCRYIQLAKTRQFDPSKLVLSVCGTGMSGRELYFKLLKQYHLQLEMAAGTYALAMTSIFDLEEGYSRLVRAVKEIDEELFEMRTQDKYTPIESGQKVEVPKPEVVLRSWELTDIPIERRKRQSWKDSVGAVALEYAYLYPPGIPVLVPGERISQDAADVLQWYQDLGFSLEGPKEEGQIEVFIDG</sequence>
<keyword evidence="9" id="KW-0808">Transferase</keyword>
<keyword evidence="5" id="KW-0456">Lyase</keyword>
<dbReference type="GO" id="GO:0016831">
    <property type="term" value="F:carboxy-lyase activity"/>
    <property type="evidence" value="ECO:0007669"/>
    <property type="project" value="UniProtKB-KW"/>
</dbReference>
<dbReference type="Proteomes" id="UP000528555">
    <property type="component" value="Unassembled WGS sequence"/>
</dbReference>
<dbReference type="Proteomes" id="UP000701680">
    <property type="component" value="Unassembled WGS sequence"/>
</dbReference>
<evidence type="ECO:0000313" key="11">
    <source>
        <dbReference type="Proteomes" id="UP000701680"/>
    </source>
</evidence>
<name>A0A850HLX3_9FIRM</name>
<dbReference type="PANTHER" id="PTHR43277">
    <property type="entry name" value="ARGININE DECARBOXYLASE"/>
    <property type="match status" value="1"/>
</dbReference>
<feature type="domain" description="Orn/Lys/Arg decarboxylases family 1 pyridoxal-P attachment site" evidence="6">
    <location>
        <begin position="4"/>
        <end position="304"/>
    </location>
</feature>
<keyword evidence="3" id="KW-0210">Decarboxylase</keyword>
<keyword evidence="9" id="KW-0032">Aminotransferase</keyword>
<dbReference type="RefSeq" id="WP_173814814.1">
    <property type="nucleotide sequence ID" value="NZ_JAAITX010000005.1"/>
</dbReference>
<accession>A0A850HLX3</accession>
<gene>
    <name evidence="9" type="ORF">G5A66_08585</name>
    <name evidence="8" type="ORF">G5A75_08605</name>
</gene>
<comment type="cofactor">
    <cofactor evidence="1">
        <name>pyridoxal 5'-phosphate</name>
        <dbReference type="ChEBI" id="CHEBI:597326"/>
    </cofactor>
</comment>